<dbReference type="Proteomes" id="UP000288168">
    <property type="component" value="Unassembled WGS sequence"/>
</dbReference>
<dbReference type="Gene3D" id="1.10.510.10">
    <property type="entry name" value="Transferase(Phosphotransferase) domain 1"/>
    <property type="match status" value="1"/>
</dbReference>
<gene>
    <name evidence="2" type="ORF">CEP54_015227</name>
</gene>
<keyword evidence="3" id="KW-1185">Reference proteome</keyword>
<evidence type="ECO:0000313" key="3">
    <source>
        <dbReference type="Proteomes" id="UP000288168"/>
    </source>
</evidence>
<name>A0A428NQQ7_9HYPO</name>
<dbReference type="AlphaFoldDB" id="A0A428NQQ7"/>
<accession>A0A428NQQ7</accession>
<dbReference type="EMBL" id="NKCI01000337">
    <property type="protein sequence ID" value="RSL43085.1"/>
    <property type="molecule type" value="Genomic_DNA"/>
</dbReference>
<feature type="region of interest" description="Disordered" evidence="1">
    <location>
        <begin position="26"/>
        <end position="54"/>
    </location>
</feature>
<evidence type="ECO:0000256" key="1">
    <source>
        <dbReference type="SAM" id="MobiDB-lite"/>
    </source>
</evidence>
<protein>
    <submittedName>
        <fullName evidence="2">Uncharacterized protein</fullName>
    </submittedName>
</protein>
<proteinExistence type="predicted"/>
<dbReference type="STRING" id="1325734.A0A428NQQ7"/>
<reference evidence="2 3" key="1">
    <citation type="submission" date="2017-06" db="EMBL/GenBank/DDBJ databases">
        <title>Comparative genomic analysis of Ambrosia Fusariam Clade fungi.</title>
        <authorList>
            <person name="Stajich J.E."/>
            <person name="Carrillo J."/>
            <person name="Kijimoto T."/>
            <person name="Eskalen A."/>
            <person name="O'Donnell K."/>
            <person name="Kasson M."/>
        </authorList>
    </citation>
    <scope>NUCLEOTIDE SEQUENCE [LARGE SCALE GENOMIC DNA]</scope>
    <source>
        <strain evidence="2 3">NRRL62584</strain>
    </source>
</reference>
<dbReference type="OrthoDB" id="4062651at2759"/>
<dbReference type="InterPro" id="IPR011009">
    <property type="entry name" value="Kinase-like_dom_sf"/>
</dbReference>
<comment type="caution">
    <text evidence="2">The sequence shown here is derived from an EMBL/GenBank/DDBJ whole genome shotgun (WGS) entry which is preliminary data.</text>
</comment>
<dbReference type="SUPFAM" id="SSF56112">
    <property type="entry name" value="Protein kinase-like (PK-like)"/>
    <property type="match status" value="1"/>
</dbReference>
<sequence>MIQQPQEILTLVRHNITDHDLPLVKARNSNTPAHELRRKTQPHKTLDTKDDEDFGGGHRSISRVKIHLSHYDFHDILETNESDSTFAVKRLHSRNCEMFSREVNALKRLSGQKHVVPLLATFEYKNSYHLLFPWANANLRRYWAMFPNPSINKGYGLWVVKQSKGMAEGLSIIFEPRAD</sequence>
<evidence type="ECO:0000313" key="2">
    <source>
        <dbReference type="EMBL" id="RSL43085.1"/>
    </source>
</evidence>
<organism evidence="2 3">
    <name type="scientific">Fusarium duplospermum</name>
    <dbReference type="NCBI Taxonomy" id="1325734"/>
    <lineage>
        <taxon>Eukaryota</taxon>
        <taxon>Fungi</taxon>
        <taxon>Dikarya</taxon>
        <taxon>Ascomycota</taxon>
        <taxon>Pezizomycotina</taxon>
        <taxon>Sordariomycetes</taxon>
        <taxon>Hypocreomycetidae</taxon>
        <taxon>Hypocreales</taxon>
        <taxon>Nectriaceae</taxon>
        <taxon>Fusarium</taxon>
        <taxon>Fusarium solani species complex</taxon>
    </lineage>
</organism>